<organism evidence="2 3">
    <name type="scientific">Dissostichus eleginoides</name>
    <name type="common">Patagonian toothfish</name>
    <name type="synonym">Dissostichus amissus</name>
    <dbReference type="NCBI Taxonomy" id="100907"/>
    <lineage>
        <taxon>Eukaryota</taxon>
        <taxon>Metazoa</taxon>
        <taxon>Chordata</taxon>
        <taxon>Craniata</taxon>
        <taxon>Vertebrata</taxon>
        <taxon>Euteleostomi</taxon>
        <taxon>Actinopterygii</taxon>
        <taxon>Neopterygii</taxon>
        <taxon>Teleostei</taxon>
        <taxon>Neoteleostei</taxon>
        <taxon>Acanthomorphata</taxon>
        <taxon>Eupercaria</taxon>
        <taxon>Perciformes</taxon>
        <taxon>Notothenioidei</taxon>
        <taxon>Nototheniidae</taxon>
        <taxon>Dissostichus</taxon>
    </lineage>
</organism>
<dbReference type="AlphaFoldDB" id="A0AAD9CSA2"/>
<accession>A0AAD9CSA2</accession>
<name>A0AAD9CSA2_DISEL</name>
<feature type="compositionally biased region" description="Low complexity" evidence="1">
    <location>
        <begin position="1"/>
        <end position="10"/>
    </location>
</feature>
<dbReference type="Proteomes" id="UP001228049">
    <property type="component" value="Unassembled WGS sequence"/>
</dbReference>
<proteinExistence type="predicted"/>
<sequence>MAGPLMAAPAAQPPPLRVPRTTAYRKRKAAQADAARGGPSPWSKARRQTGHYTCSKCGQAKRIDTGHTRIAGVSYCAAAGGKAVEEWREEMKRLKRDREGGE</sequence>
<dbReference type="EMBL" id="JASDAP010000004">
    <property type="protein sequence ID" value="KAK1904709.1"/>
    <property type="molecule type" value="Genomic_DNA"/>
</dbReference>
<evidence type="ECO:0000313" key="2">
    <source>
        <dbReference type="EMBL" id="KAK1904709.1"/>
    </source>
</evidence>
<gene>
    <name evidence="2" type="ORF">KUDE01_011890</name>
</gene>
<comment type="caution">
    <text evidence="2">The sequence shown here is derived from an EMBL/GenBank/DDBJ whole genome shotgun (WGS) entry which is preliminary data.</text>
</comment>
<feature type="region of interest" description="Disordered" evidence="1">
    <location>
        <begin position="1"/>
        <end position="51"/>
    </location>
</feature>
<reference evidence="2" key="1">
    <citation type="submission" date="2023-04" db="EMBL/GenBank/DDBJ databases">
        <title>Chromosome-level genome of Chaenocephalus aceratus.</title>
        <authorList>
            <person name="Park H."/>
        </authorList>
    </citation>
    <scope>NUCLEOTIDE SEQUENCE</scope>
    <source>
        <strain evidence="2">DE</strain>
        <tissue evidence="2">Muscle</tissue>
    </source>
</reference>
<protein>
    <submittedName>
        <fullName evidence="2">3-ketoacyl-CoA synthase 7</fullName>
    </submittedName>
</protein>
<evidence type="ECO:0000256" key="1">
    <source>
        <dbReference type="SAM" id="MobiDB-lite"/>
    </source>
</evidence>
<keyword evidence="3" id="KW-1185">Reference proteome</keyword>
<evidence type="ECO:0000313" key="3">
    <source>
        <dbReference type="Proteomes" id="UP001228049"/>
    </source>
</evidence>